<evidence type="ECO:0000313" key="8">
    <source>
        <dbReference type="Proteomes" id="UP000324832"/>
    </source>
</evidence>
<dbReference type="SMART" id="SM00317">
    <property type="entry name" value="SET"/>
    <property type="match status" value="1"/>
</dbReference>
<dbReference type="PROSITE" id="PS01360">
    <property type="entry name" value="ZF_MYND_1"/>
    <property type="match status" value="1"/>
</dbReference>
<protein>
    <recommendedName>
        <fullName evidence="9">MYND-type domain-containing protein</fullName>
    </recommendedName>
</protein>
<evidence type="ECO:0000259" key="5">
    <source>
        <dbReference type="PROSITE" id="PS50280"/>
    </source>
</evidence>
<keyword evidence="8" id="KW-1185">Reference proteome</keyword>
<dbReference type="GO" id="GO:0008270">
    <property type="term" value="F:zinc ion binding"/>
    <property type="evidence" value="ECO:0007669"/>
    <property type="project" value="UniProtKB-KW"/>
</dbReference>
<sequence>MPACDVCQKPANQTCGGCKSVFYCSKDHQKVAWKDGHKINCRPFKIEYSKNIGRHMVASRDIKQGEVILREKPAVTGPRMACLPHCLSCARKLEPIENNNVLDFYKCSKCNWPMCDAECEKSEVHKEECDLMTSNQYKCNIQYDPTDKGQAAYCVIAPLRVLLMKKSSPGQFESIMNLESHLEDRIHTQLYKVLKANLVTFIVQVLKLPFEEETILRIASIFDTNSFDVRSADGSKRFRGIYVTASMMNHNCRPNTRHLFVGDDNAMILIATVPIKKGEELTVTYTQSLWCTLDRRKHLKSIKYFDCCCNRCADATEFETYLGSIYCSICSNGDSKTMMLSTNPLSETAPWKCAKCEHCIESRQMFWGNNALKQDLKKINKTNPKEFEDFIENYCKTLHPKNHLIIQAKLALMQIYGNYNGYTLTDLPDYLLKRKIDICFELLEVADQLEPGWTKFRGNILLELQAALVMQSKRDFEVDKITKEGAQEQLMESMVLLQEAVQILKVEPQMKLILEQKVNELATLIDSTSSN</sequence>
<dbReference type="GO" id="GO:0008170">
    <property type="term" value="F:N-methyltransferase activity"/>
    <property type="evidence" value="ECO:0007669"/>
    <property type="project" value="UniProtKB-ARBA"/>
</dbReference>
<dbReference type="Pfam" id="PF01753">
    <property type="entry name" value="zf-MYND"/>
    <property type="match status" value="1"/>
</dbReference>
<dbReference type="SUPFAM" id="SSF144232">
    <property type="entry name" value="HIT/MYND zinc finger-like"/>
    <property type="match status" value="1"/>
</dbReference>
<keyword evidence="1" id="KW-0479">Metal-binding</keyword>
<dbReference type="PANTHER" id="PTHR46455">
    <property type="entry name" value="SET AND MYND DOMAIN CONTAINING, ARTHROPOD-SPECIFIC, MEMBER 4, ISOFORM A"/>
    <property type="match status" value="1"/>
</dbReference>
<dbReference type="InterPro" id="IPR001214">
    <property type="entry name" value="SET_dom"/>
</dbReference>
<dbReference type="Gene3D" id="6.10.140.2220">
    <property type="match status" value="2"/>
</dbReference>
<dbReference type="Pfam" id="PF00856">
    <property type="entry name" value="SET"/>
    <property type="match status" value="1"/>
</dbReference>
<organism evidence="7 8">
    <name type="scientific">Leptidea sinapis</name>
    <dbReference type="NCBI Taxonomy" id="189913"/>
    <lineage>
        <taxon>Eukaryota</taxon>
        <taxon>Metazoa</taxon>
        <taxon>Ecdysozoa</taxon>
        <taxon>Arthropoda</taxon>
        <taxon>Hexapoda</taxon>
        <taxon>Insecta</taxon>
        <taxon>Pterygota</taxon>
        <taxon>Neoptera</taxon>
        <taxon>Endopterygota</taxon>
        <taxon>Lepidoptera</taxon>
        <taxon>Glossata</taxon>
        <taxon>Ditrysia</taxon>
        <taxon>Papilionoidea</taxon>
        <taxon>Pieridae</taxon>
        <taxon>Dismorphiinae</taxon>
        <taxon>Leptidea</taxon>
    </lineage>
</organism>
<proteinExistence type="predicted"/>
<evidence type="ECO:0000256" key="2">
    <source>
        <dbReference type="ARBA" id="ARBA00022771"/>
    </source>
</evidence>
<dbReference type="EMBL" id="FZQP02002393">
    <property type="protein sequence ID" value="VVC95651.1"/>
    <property type="molecule type" value="Genomic_DNA"/>
</dbReference>
<reference evidence="7 8" key="1">
    <citation type="submission" date="2017-07" db="EMBL/GenBank/DDBJ databases">
        <authorList>
            <person name="Talla V."/>
            <person name="Backstrom N."/>
        </authorList>
    </citation>
    <scope>NUCLEOTIDE SEQUENCE [LARGE SCALE GENOMIC DNA]</scope>
</reference>
<dbReference type="SUPFAM" id="SSF82199">
    <property type="entry name" value="SET domain"/>
    <property type="match status" value="1"/>
</dbReference>
<dbReference type="CDD" id="cd20071">
    <property type="entry name" value="SET_SMYD"/>
    <property type="match status" value="1"/>
</dbReference>
<dbReference type="GO" id="GO:0008276">
    <property type="term" value="F:protein methyltransferase activity"/>
    <property type="evidence" value="ECO:0007669"/>
    <property type="project" value="UniProtKB-ARBA"/>
</dbReference>
<dbReference type="AlphaFoldDB" id="A0A5E4QBL8"/>
<evidence type="ECO:0000256" key="1">
    <source>
        <dbReference type="ARBA" id="ARBA00022723"/>
    </source>
</evidence>
<dbReference type="GO" id="GO:0008757">
    <property type="term" value="F:S-adenosylmethionine-dependent methyltransferase activity"/>
    <property type="evidence" value="ECO:0007669"/>
    <property type="project" value="UniProtKB-ARBA"/>
</dbReference>
<evidence type="ECO:0000313" key="7">
    <source>
        <dbReference type="EMBL" id="VVC95651.1"/>
    </source>
</evidence>
<evidence type="ECO:0000259" key="6">
    <source>
        <dbReference type="PROSITE" id="PS50865"/>
    </source>
</evidence>
<keyword evidence="3" id="KW-0862">Zinc</keyword>
<dbReference type="InterPro" id="IPR053010">
    <property type="entry name" value="SET_SmydA-8"/>
</dbReference>
<feature type="domain" description="SET" evidence="5">
    <location>
        <begin position="42"/>
        <end position="286"/>
    </location>
</feature>
<name>A0A5E4QBL8_9NEOP</name>
<dbReference type="PROSITE" id="PS50865">
    <property type="entry name" value="ZF_MYND_2"/>
    <property type="match status" value="1"/>
</dbReference>
<feature type="domain" description="MYND-type" evidence="6">
    <location>
        <begin position="4"/>
        <end position="41"/>
    </location>
</feature>
<dbReference type="InterPro" id="IPR002893">
    <property type="entry name" value="Znf_MYND"/>
</dbReference>
<dbReference type="Gene3D" id="1.10.220.160">
    <property type="match status" value="1"/>
</dbReference>
<dbReference type="InterPro" id="IPR046341">
    <property type="entry name" value="SET_dom_sf"/>
</dbReference>
<evidence type="ECO:0000256" key="3">
    <source>
        <dbReference type="ARBA" id="ARBA00022833"/>
    </source>
</evidence>
<gene>
    <name evidence="7" type="ORF">LSINAPIS_LOCUS7320</name>
</gene>
<accession>A0A5E4QBL8</accession>
<dbReference type="Proteomes" id="UP000324832">
    <property type="component" value="Unassembled WGS sequence"/>
</dbReference>
<evidence type="ECO:0000256" key="4">
    <source>
        <dbReference type="PROSITE-ProRule" id="PRU00134"/>
    </source>
</evidence>
<dbReference type="PANTHER" id="PTHR46455:SF1">
    <property type="entry name" value="SET AND MYND DOMAIN CONTAINING, ARTHROPOD-SPECIFIC, MEMBER 2"/>
    <property type="match status" value="1"/>
</dbReference>
<dbReference type="PROSITE" id="PS50280">
    <property type="entry name" value="SET"/>
    <property type="match status" value="1"/>
</dbReference>
<dbReference type="Gene3D" id="2.170.270.10">
    <property type="entry name" value="SET domain"/>
    <property type="match status" value="1"/>
</dbReference>
<keyword evidence="2 4" id="KW-0863">Zinc-finger</keyword>
<evidence type="ECO:0008006" key="9">
    <source>
        <dbReference type="Google" id="ProtNLM"/>
    </source>
</evidence>